<dbReference type="AlphaFoldDB" id="A0A523XTH2"/>
<proteinExistence type="predicted"/>
<dbReference type="Proteomes" id="UP000315534">
    <property type="component" value="Unassembled WGS sequence"/>
</dbReference>
<comment type="caution">
    <text evidence="1">The sequence shown here is derived from an EMBL/GenBank/DDBJ whole genome shotgun (WGS) entry which is preliminary data.</text>
</comment>
<organism evidence="1 2">
    <name type="scientific">candidate division TA06 bacterium</name>
    <dbReference type="NCBI Taxonomy" id="2250710"/>
    <lineage>
        <taxon>Bacteria</taxon>
        <taxon>Bacteria division TA06</taxon>
    </lineage>
</organism>
<evidence type="ECO:0000313" key="2">
    <source>
        <dbReference type="Proteomes" id="UP000315534"/>
    </source>
</evidence>
<name>A0A523XTH2_UNCT6</name>
<gene>
    <name evidence="1" type="ORF">E3J38_01890</name>
</gene>
<protein>
    <submittedName>
        <fullName evidence="1">Uncharacterized protein</fullName>
    </submittedName>
</protein>
<reference evidence="1 2" key="1">
    <citation type="submission" date="2019-03" db="EMBL/GenBank/DDBJ databases">
        <title>Metabolic potential of uncultured bacteria and archaea associated with petroleum seepage in deep-sea sediments.</title>
        <authorList>
            <person name="Dong X."/>
            <person name="Hubert C."/>
        </authorList>
    </citation>
    <scope>NUCLEOTIDE SEQUENCE [LARGE SCALE GENOMIC DNA]</scope>
    <source>
        <strain evidence="1">E29_bin36</strain>
    </source>
</reference>
<accession>A0A523XTH2</accession>
<sequence length="109" mass="12015">MKEEKMLNDKQIYIIMAALITQIDSKEFLEYSAKRGGEDCLVTVKLPKGASALLSKFSEEVCEMCSKRDTCSADEKDRVGSEFLSVALHIGLGQIAHQMVSDIGIEDSP</sequence>
<dbReference type="EMBL" id="SOIP01000113">
    <property type="protein sequence ID" value="TET82594.1"/>
    <property type="molecule type" value="Genomic_DNA"/>
</dbReference>
<evidence type="ECO:0000313" key="1">
    <source>
        <dbReference type="EMBL" id="TET82594.1"/>
    </source>
</evidence>